<evidence type="ECO:0000313" key="14">
    <source>
        <dbReference type="EMBL" id="KAG7177986.1"/>
    </source>
</evidence>
<evidence type="ECO:0000313" key="15">
    <source>
        <dbReference type="Proteomes" id="UP000747542"/>
    </source>
</evidence>
<comment type="catalytic activity">
    <reaction evidence="12">
        <text>(6S)-5,6,7,8-tetrahydrofolyl-(gamma-L-Glu)(n) + L-glutamate + ATP = (6S)-5,6,7,8-tetrahydrofolyl-(gamma-L-Glu)(n+1) + ADP + phosphate + H(+)</text>
        <dbReference type="Rhea" id="RHEA:10580"/>
        <dbReference type="Rhea" id="RHEA-COMP:14738"/>
        <dbReference type="Rhea" id="RHEA-COMP:14740"/>
        <dbReference type="ChEBI" id="CHEBI:15378"/>
        <dbReference type="ChEBI" id="CHEBI:29985"/>
        <dbReference type="ChEBI" id="CHEBI:30616"/>
        <dbReference type="ChEBI" id="CHEBI:43474"/>
        <dbReference type="ChEBI" id="CHEBI:141005"/>
        <dbReference type="ChEBI" id="CHEBI:456216"/>
        <dbReference type="EC" id="6.3.2.17"/>
    </reaction>
</comment>
<dbReference type="PANTHER" id="PTHR11136:SF5">
    <property type="entry name" value="FOLYLPOLYGLUTAMATE SYNTHASE, MITOCHONDRIAL"/>
    <property type="match status" value="1"/>
</dbReference>
<keyword evidence="15" id="KW-1185">Reference proteome</keyword>
<keyword evidence="7" id="KW-0547">Nucleotide-binding</keyword>
<dbReference type="InterPro" id="IPR018109">
    <property type="entry name" value="Folylpolyglutamate_synth_CS"/>
</dbReference>
<dbReference type="Proteomes" id="UP000747542">
    <property type="component" value="Unassembled WGS sequence"/>
</dbReference>
<evidence type="ECO:0000256" key="9">
    <source>
        <dbReference type="ARBA" id="ARBA00022842"/>
    </source>
</evidence>
<dbReference type="SUPFAM" id="SSF53623">
    <property type="entry name" value="MurD-like peptide ligases, catalytic domain"/>
    <property type="match status" value="1"/>
</dbReference>
<keyword evidence="9" id="KW-0460">Magnesium</keyword>
<dbReference type="GO" id="GO:0004326">
    <property type="term" value="F:tetrahydrofolylpolyglutamate synthase activity"/>
    <property type="evidence" value="ECO:0007669"/>
    <property type="project" value="UniProtKB-EC"/>
</dbReference>
<keyword evidence="8" id="KW-0067">ATP-binding</keyword>
<dbReference type="SUPFAM" id="SSF53244">
    <property type="entry name" value="MurD-like peptide ligases, peptide-binding domain"/>
    <property type="match status" value="1"/>
</dbReference>
<dbReference type="PANTHER" id="PTHR11136">
    <property type="entry name" value="FOLYLPOLYGLUTAMATE SYNTHASE-RELATED"/>
    <property type="match status" value="1"/>
</dbReference>
<evidence type="ECO:0000256" key="6">
    <source>
        <dbReference type="ARBA" id="ARBA00022723"/>
    </source>
</evidence>
<keyword evidence="5" id="KW-0436">Ligase</keyword>
<feature type="compositionally biased region" description="Polar residues" evidence="13">
    <location>
        <begin position="494"/>
        <end position="507"/>
    </location>
</feature>
<dbReference type="UniPathway" id="UPA00850"/>
<evidence type="ECO:0000256" key="11">
    <source>
        <dbReference type="ARBA" id="ARBA00030876"/>
    </source>
</evidence>
<dbReference type="GO" id="GO:0005524">
    <property type="term" value="F:ATP binding"/>
    <property type="evidence" value="ECO:0007669"/>
    <property type="project" value="UniProtKB-KW"/>
</dbReference>
<evidence type="ECO:0000256" key="8">
    <source>
        <dbReference type="ARBA" id="ARBA00022840"/>
    </source>
</evidence>
<dbReference type="GO" id="GO:0005739">
    <property type="term" value="C:mitochondrion"/>
    <property type="evidence" value="ECO:0007669"/>
    <property type="project" value="TreeGrafter"/>
</dbReference>
<dbReference type="InterPro" id="IPR036565">
    <property type="entry name" value="Mur-like_cat_sf"/>
</dbReference>
<reference evidence="14" key="1">
    <citation type="journal article" date="2021" name="Sci. Adv.">
        <title>The American lobster genome reveals insights on longevity, neural, and immune adaptations.</title>
        <authorList>
            <person name="Polinski J.M."/>
            <person name="Zimin A.V."/>
            <person name="Clark K.F."/>
            <person name="Kohn A.B."/>
            <person name="Sadowski N."/>
            <person name="Timp W."/>
            <person name="Ptitsyn A."/>
            <person name="Khanna P."/>
            <person name="Romanova D.Y."/>
            <person name="Williams P."/>
            <person name="Greenwood S.J."/>
            <person name="Moroz L.L."/>
            <person name="Walt D.R."/>
            <person name="Bodnar A.G."/>
        </authorList>
    </citation>
    <scope>NUCLEOTIDE SEQUENCE</scope>
    <source>
        <strain evidence="14">GMGI-L3</strain>
    </source>
</reference>
<feature type="region of interest" description="Disordered" evidence="13">
    <location>
        <begin position="494"/>
        <end position="518"/>
    </location>
</feature>
<dbReference type="InterPro" id="IPR036615">
    <property type="entry name" value="Mur_ligase_C_dom_sf"/>
</dbReference>
<evidence type="ECO:0000256" key="3">
    <source>
        <dbReference type="ARBA" id="ARBA00013025"/>
    </source>
</evidence>
<proteinExistence type="inferred from homology"/>
<evidence type="ECO:0000256" key="4">
    <source>
        <dbReference type="ARBA" id="ARBA00022563"/>
    </source>
</evidence>
<dbReference type="EC" id="6.3.2.17" evidence="3"/>
<keyword evidence="4" id="KW-0554">One-carbon metabolism</keyword>
<dbReference type="InterPro" id="IPR001645">
    <property type="entry name" value="Folylpolyglutamate_synth"/>
</dbReference>
<sequence length="626" mass="69608">MGLGWREHYKDPTWTTMATLTAKLSYCQLRKIRGTLNMAMVHDLKGLRRLSRQTQTDVDHQYEDAIRALNNLQSNAATLQLIRQDRESFSSQNLPTTERTKGKGSTCAFIESILREHGYRTGFFSSPHLVAVRERIRINGQPILKENFMKHFWDVYNQLAAQKENEDDMPPYFKFLTVLALKVFLREEVDVAVLEVGIGGEYDSTNVVRKPVVCGVTTLDIDHTSVLGKTIESIAWHKAGIMKPGVPTFTLNQQLISSMPVLIERAKEKKCELYEVPPLESYGWGTRPLQLGLAGNVQYKNASLALQLSQYWINAQSKGGSNKVKCVGTPHLDHAGLQVAAPFTLADEEVCGLKSVVWPGRSQVMSYDPLKFFIDGAHTFASMQACVDWFTKALPLHTPHDGGKTYRVLMFNSTGDRDPTMLLQCLASCNFDLTVFTTNLVTTSMSASSDQTNYTISPDEMHLRCVRQRNTWIKLVRKLKNWEAYQECVPQENTTRAYNPQGGQSDPPSAHEDNLNLTTSLPATDVPSIIFPCIRDALLWLSCGRNQSLRGEISVPPAIPPPPQLQEATQIQVLVTGSLHLVGGVLGLIDPGLSCATHTRTSCSKPPSLTDLVLNNYAQCSSPGTP</sequence>
<dbReference type="GO" id="GO:0005829">
    <property type="term" value="C:cytosol"/>
    <property type="evidence" value="ECO:0007669"/>
    <property type="project" value="TreeGrafter"/>
</dbReference>
<dbReference type="GO" id="GO:0006730">
    <property type="term" value="P:one-carbon metabolic process"/>
    <property type="evidence" value="ECO:0007669"/>
    <property type="project" value="UniProtKB-KW"/>
</dbReference>
<dbReference type="Gene3D" id="3.90.190.20">
    <property type="entry name" value="Mur ligase, C-terminal domain"/>
    <property type="match status" value="1"/>
</dbReference>
<dbReference type="NCBIfam" id="TIGR01499">
    <property type="entry name" value="folC"/>
    <property type="match status" value="1"/>
</dbReference>
<evidence type="ECO:0000256" key="12">
    <source>
        <dbReference type="ARBA" id="ARBA00047493"/>
    </source>
</evidence>
<keyword evidence="6" id="KW-0479">Metal-binding</keyword>
<evidence type="ECO:0000256" key="13">
    <source>
        <dbReference type="SAM" id="MobiDB-lite"/>
    </source>
</evidence>
<dbReference type="GO" id="GO:0046872">
    <property type="term" value="F:metal ion binding"/>
    <property type="evidence" value="ECO:0007669"/>
    <property type="project" value="UniProtKB-KW"/>
</dbReference>
<gene>
    <name evidence="14" type="primary">Fpgs-L</name>
    <name evidence="14" type="ORF">Hamer_G003730</name>
</gene>
<evidence type="ECO:0000256" key="5">
    <source>
        <dbReference type="ARBA" id="ARBA00022598"/>
    </source>
</evidence>
<name>A0A8J5NHC0_HOMAM</name>
<evidence type="ECO:0000256" key="7">
    <source>
        <dbReference type="ARBA" id="ARBA00022741"/>
    </source>
</evidence>
<organism evidence="14 15">
    <name type="scientific">Homarus americanus</name>
    <name type="common">American lobster</name>
    <dbReference type="NCBI Taxonomy" id="6706"/>
    <lineage>
        <taxon>Eukaryota</taxon>
        <taxon>Metazoa</taxon>
        <taxon>Ecdysozoa</taxon>
        <taxon>Arthropoda</taxon>
        <taxon>Crustacea</taxon>
        <taxon>Multicrustacea</taxon>
        <taxon>Malacostraca</taxon>
        <taxon>Eumalacostraca</taxon>
        <taxon>Eucarida</taxon>
        <taxon>Decapoda</taxon>
        <taxon>Pleocyemata</taxon>
        <taxon>Astacidea</taxon>
        <taxon>Nephropoidea</taxon>
        <taxon>Nephropidae</taxon>
        <taxon>Homarus</taxon>
    </lineage>
</organism>
<comment type="pathway">
    <text evidence="1">Cofactor biosynthesis; tetrahydrofolylpolyglutamate biosynthesis.</text>
</comment>
<protein>
    <recommendedName>
        <fullName evidence="3">tetrahydrofolate synthase</fullName>
        <ecNumber evidence="3">6.3.2.17</ecNumber>
    </recommendedName>
    <alternativeName>
        <fullName evidence="11">Folylpoly-gamma-glutamate synthetase</fullName>
    </alternativeName>
    <alternativeName>
        <fullName evidence="10">Tetrahydrofolylpolyglutamate synthase</fullName>
    </alternativeName>
</protein>
<evidence type="ECO:0000256" key="1">
    <source>
        <dbReference type="ARBA" id="ARBA00005150"/>
    </source>
</evidence>
<dbReference type="AlphaFoldDB" id="A0A8J5NHC0"/>
<comment type="caution">
    <text evidence="14">The sequence shown here is derived from an EMBL/GenBank/DDBJ whole genome shotgun (WGS) entry which is preliminary data.</text>
</comment>
<evidence type="ECO:0000256" key="10">
    <source>
        <dbReference type="ARBA" id="ARBA00030592"/>
    </source>
</evidence>
<accession>A0A8J5NHC0</accession>
<comment type="similarity">
    <text evidence="2">Belongs to the folylpolyglutamate synthase family.</text>
</comment>
<dbReference type="PROSITE" id="PS01012">
    <property type="entry name" value="FOLYLPOLYGLU_SYNT_2"/>
    <property type="match status" value="1"/>
</dbReference>
<dbReference type="EMBL" id="JAHLQT010000697">
    <property type="protein sequence ID" value="KAG7177986.1"/>
    <property type="molecule type" value="Genomic_DNA"/>
</dbReference>
<evidence type="ECO:0000256" key="2">
    <source>
        <dbReference type="ARBA" id="ARBA00008276"/>
    </source>
</evidence>
<dbReference type="Gene3D" id="3.40.1190.10">
    <property type="entry name" value="Mur-like, catalytic domain"/>
    <property type="match status" value="1"/>
</dbReference>